<keyword evidence="3" id="KW-1185">Reference proteome</keyword>
<feature type="domain" description="Endonuclease/exonuclease/phosphatase" evidence="1">
    <location>
        <begin position="136"/>
        <end position="216"/>
    </location>
</feature>
<name>A0A8S3WV44_PARAO</name>
<dbReference type="PANTHER" id="PTHR33273">
    <property type="entry name" value="DOMAIN-CONTAINING PROTEIN, PUTATIVE-RELATED"/>
    <property type="match status" value="1"/>
</dbReference>
<organism evidence="2 3">
    <name type="scientific">Parnassius apollo</name>
    <name type="common">Apollo butterfly</name>
    <name type="synonym">Papilio apollo</name>
    <dbReference type="NCBI Taxonomy" id="110799"/>
    <lineage>
        <taxon>Eukaryota</taxon>
        <taxon>Metazoa</taxon>
        <taxon>Ecdysozoa</taxon>
        <taxon>Arthropoda</taxon>
        <taxon>Hexapoda</taxon>
        <taxon>Insecta</taxon>
        <taxon>Pterygota</taxon>
        <taxon>Neoptera</taxon>
        <taxon>Endopterygota</taxon>
        <taxon>Lepidoptera</taxon>
        <taxon>Glossata</taxon>
        <taxon>Ditrysia</taxon>
        <taxon>Papilionoidea</taxon>
        <taxon>Papilionidae</taxon>
        <taxon>Parnassiinae</taxon>
        <taxon>Parnassini</taxon>
        <taxon>Parnassius</taxon>
        <taxon>Parnassius</taxon>
    </lineage>
</organism>
<protein>
    <submittedName>
        <fullName evidence="2">(apollo) hypothetical protein</fullName>
    </submittedName>
</protein>
<dbReference type="AlphaFoldDB" id="A0A8S3WV44"/>
<gene>
    <name evidence="2" type="ORF">PAPOLLO_LOCUS10119</name>
</gene>
<reference evidence="2" key="1">
    <citation type="submission" date="2021-04" db="EMBL/GenBank/DDBJ databases">
        <authorList>
            <person name="Tunstrom K."/>
        </authorList>
    </citation>
    <scope>NUCLEOTIDE SEQUENCE</scope>
</reference>
<dbReference type="InterPro" id="IPR005135">
    <property type="entry name" value="Endo/exonuclease/phosphatase"/>
</dbReference>
<proteinExistence type="predicted"/>
<dbReference type="OrthoDB" id="411871at2759"/>
<evidence type="ECO:0000313" key="3">
    <source>
        <dbReference type="Proteomes" id="UP000691718"/>
    </source>
</evidence>
<dbReference type="GO" id="GO:0003824">
    <property type="term" value="F:catalytic activity"/>
    <property type="evidence" value="ECO:0007669"/>
    <property type="project" value="InterPro"/>
</dbReference>
<dbReference type="EMBL" id="CAJQZP010000717">
    <property type="protein sequence ID" value="CAG4980804.1"/>
    <property type="molecule type" value="Genomic_DNA"/>
</dbReference>
<dbReference type="Pfam" id="PF14529">
    <property type="entry name" value="Exo_endo_phos_2"/>
    <property type="match status" value="1"/>
</dbReference>
<dbReference type="PANTHER" id="PTHR33273:SF4">
    <property type="entry name" value="ENDONUCLEASE_EXONUCLEASE_PHOSPHATASE DOMAIN-CONTAINING PROTEIN"/>
    <property type="match status" value="1"/>
</dbReference>
<comment type="caution">
    <text evidence="2">The sequence shown here is derived from an EMBL/GenBank/DDBJ whole genome shotgun (WGS) entry which is preliminary data.</text>
</comment>
<dbReference type="Proteomes" id="UP000691718">
    <property type="component" value="Unassembled WGS sequence"/>
</dbReference>
<accession>A0A8S3WV44</accession>
<evidence type="ECO:0000259" key="1">
    <source>
        <dbReference type="Pfam" id="PF14529"/>
    </source>
</evidence>
<sequence>MTSMRKNEQSEFDTGKRRGIHKSAILYLSSLQKCTGASLMRVNLQRSRVATAELLQVASNKGVSITIVQEPYVGKNGVIKEHPGTRVVQCSLNRQKPVKAAVLIFGDQLEIIHDPQLVTETEAAVLLVAGNLKLGVVSVYLEGEQDINPYLRRIQAACAKLHTNNIIVAGDINAWSQWWGSNSEDERGAAYNTFLNEMDLHILNTGDTPTFETYRRGENLFEHSRRHCLQFVTSRQCGGLESGEKPNYIRPQRDYVYTAHQSGLDTIAALHNAQIQHQKGKLVGLLNTL</sequence>
<evidence type="ECO:0000313" key="2">
    <source>
        <dbReference type="EMBL" id="CAG4980804.1"/>
    </source>
</evidence>